<feature type="compositionally biased region" description="Basic and acidic residues" evidence="1">
    <location>
        <begin position="22"/>
        <end position="31"/>
    </location>
</feature>
<proteinExistence type="predicted"/>
<gene>
    <name evidence="2" type="ORF">KQI86_09765</name>
</gene>
<protein>
    <submittedName>
        <fullName evidence="2">Uncharacterized protein</fullName>
    </submittedName>
</protein>
<evidence type="ECO:0000313" key="3">
    <source>
        <dbReference type="Proteomes" id="UP000726170"/>
    </source>
</evidence>
<name>A0ABS6EHJ8_9CLOT</name>
<organism evidence="2 3">
    <name type="scientific">Clostridium mobile</name>
    <dbReference type="NCBI Taxonomy" id="2841512"/>
    <lineage>
        <taxon>Bacteria</taxon>
        <taxon>Bacillati</taxon>
        <taxon>Bacillota</taxon>
        <taxon>Clostridia</taxon>
        <taxon>Eubacteriales</taxon>
        <taxon>Clostridiaceae</taxon>
        <taxon>Clostridium</taxon>
    </lineage>
</organism>
<evidence type="ECO:0000256" key="1">
    <source>
        <dbReference type="SAM" id="MobiDB-lite"/>
    </source>
</evidence>
<dbReference type="RefSeq" id="WP_216439083.1">
    <property type="nucleotide sequence ID" value="NZ_JAHLQF010000002.1"/>
</dbReference>
<dbReference type="Proteomes" id="UP000726170">
    <property type="component" value="Unassembled WGS sequence"/>
</dbReference>
<keyword evidence="3" id="KW-1185">Reference proteome</keyword>
<accession>A0ABS6EHJ8</accession>
<comment type="caution">
    <text evidence="2">The sequence shown here is derived from an EMBL/GenBank/DDBJ whole genome shotgun (WGS) entry which is preliminary data.</text>
</comment>
<dbReference type="EMBL" id="JAHLQF010000002">
    <property type="protein sequence ID" value="MBU5484617.1"/>
    <property type="molecule type" value="Genomic_DNA"/>
</dbReference>
<sequence length="669" mass="80177">MGWSKYTEDNIEMQLERLERLEKPKEREKSHNQSHGGNKNNNKINLGEKNYLIFQLCKEDKEGTESALDNILKGITTEELREDFKEGIIKLYESDYLLCHYLVNNSVEFKEEKNIVTKEEKEVAALYETIIYPLQMNIKNTLADDFKNLEDEISLKDIEKIILKYALPYKGFIEEEFIFYCSKLLENMQHMEKYMLIKIIFKNNFLSYKKESIETCLNILEKNSNLLDNEHIYTLIDWSKNLDRNIKVRIIKILCEEIKRTDEYKAIMEENYYKRLNNMVAILSINYLPLEKGINYAKVISGRIEEVEFKEELKFLVKEELVGRKLYVLMNLFKVKNKEERKLVKKINAENILLVRKHFPDVYKSMVMKKIRKAEKDKNLPQLIVLLNNNAGAEFYDELFHKVYKSIPKRSESLISFLKSGNIQGEKRNEINREIYSLIRKENFKKVDTEIIDFFIREELDSFELFVRVDDELKKYLLNSWCKTNKKYKVKEIILVLLKKYTSYEEQITIYNNYYIEYEVDDKEIFNIISNRVYQYVVDLILGKKLLEGKDIDERDIEEISNLFMEFNLTERFIYDKWLFANTEKNIKRSILKSILSFKKPMDIYDELKSFLYGLYIENNVEELEENIDFIVEALEEKSELYHTFKEVLEEQDTIVNKTITMLEEKLNL</sequence>
<reference evidence="2 3" key="1">
    <citation type="submission" date="2021-06" db="EMBL/GenBank/DDBJ databases">
        <authorList>
            <person name="Sun Q."/>
            <person name="Li D."/>
        </authorList>
    </citation>
    <scope>NUCLEOTIDE SEQUENCE [LARGE SCALE GENOMIC DNA]</scope>
    <source>
        <strain evidence="2 3">MSJ-11</strain>
    </source>
</reference>
<feature type="region of interest" description="Disordered" evidence="1">
    <location>
        <begin position="22"/>
        <end position="43"/>
    </location>
</feature>
<evidence type="ECO:0000313" key="2">
    <source>
        <dbReference type="EMBL" id="MBU5484617.1"/>
    </source>
</evidence>